<dbReference type="EC" id="6.3.2.17" evidence="6 21"/>
<feature type="binding site" evidence="22">
    <location>
        <position position="334"/>
    </location>
    <ligand>
        <name>ATP</name>
        <dbReference type="ChEBI" id="CHEBI:30616"/>
    </ligand>
</feature>
<evidence type="ECO:0000256" key="17">
    <source>
        <dbReference type="ARBA" id="ARBA00023136"/>
    </source>
</evidence>
<evidence type="ECO:0000256" key="13">
    <source>
        <dbReference type="ARBA" id="ARBA00022792"/>
    </source>
</evidence>
<organism evidence="24 25">
    <name type="scientific">Geotrichum candidum</name>
    <name type="common">Oospora lactis</name>
    <name type="synonym">Dipodascus geotrichum</name>
    <dbReference type="NCBI Taxonomy" id="1173061"/>
    <lineage>
        <taxon>Eukaryota</taxon>
        <taxon>Fungi</taxon>
        <taxon>Dikarya</taxon>
        <taxon>Ascomycota</taxon>
        <taxon>Saccharomycotina</taxon>
        <taxon>Dipodascomycetes</taxon>
        <taxon>Dipodascales</taxon>
        <taxon>Dipodascaceae</taxon>
        <taxon>Geotrichum</taxon>
    </lineage>
</organism>
<dbReference type="Gene3D" id="3.90.190.20">
    <property type="entry name" value="Mur ligase, C-terminal domain"/>
    <property type="match status" value="1"/>
</dbReference>
<evidence type="ECO:0000313" key="24">
    <source>
        <dbReference type="EMBL" id="CDO56567.1"/>
    </source>
</evidence>
<feature type="binding site" evidence="22">
    <location>
        <position position="320"/>
    </location>
    <ligand>
        <name>ATP</name>
        <dbReference type="ChEBI" id="CHEBI:30616"/>
    </ligand>
</feature>
<protein>
    <recommendedName>
        <fullName evidence="7 21">Folylpolyglutamate synthase</fullName>
        <ecNumber evidence="6 21">6.3.2.17</ecNumber>
    </recommendedName>
    <alternativeName>
        <fullName evidence="19 21">Folylpoly-gamma-glutamate synthetase</fullName>
    </alternativeName>
    <alternativeName>
        <fullName evidence="18 21">Tetrahydrofolylpolyglutamate synthase</fullName>
    </alternativeName>
</protein>
<dbReference type="PIRSF" id="PIRSF038895">
    <property type="entry name" value="FPGS"/>
    <property type="match status" value="1"/>
</dbReference>
<dbReference type="Gene3D" id="3.40.1190.10">
    <property type="entry name" value="Mur-like, catalytic domain"/>
    <property type="match status" value="1"/>
</dbReference>
<dbReference type="GO" id="GO:0004326">
    <property type="term" value="F:tetrahydrofolylpolyglutamate synthase activity"/>
    <property type="evidence" value="ECO:0007669"/>
    <property type="project" value="UniProtKB-EC"/>
</dbReference>
<dbReference type="STRING" id="1173061.A0A0J9XGN4"/>
<feature type="binding site" evidence="23">
    <location>
        <position position="178"/>
    </location>
    <ligand>
        <name>Mg(2+)</name>
        <dbReference type="ChEBI" id="CHEBI:18420"/>
        <label>1</label>
    </ligand>
</feature>
<dbReference type="Proteomes" id="UP000242525">
    <property type="component" value="Unassembled WGS sequence"/>
</dbReference>
<keyword evidence="12 22" id="KW-0547">Nucleotide-binding</keyword>
<proteinExistence type="inferred from homology"/>
<dbReference type="PANTHER" id="PTHR11136">
    <property type="entry name" value="FOLYLPOLYGLUTAMATE SYNTHASE-RELATED"/>
    <property type="match status" value="1"/>
</dbReference>
<keyword evidence="25" id="KW-1185">Reference proteome</keyword>
<dbReference type="NCBIfam" id="TIGR01499">
    <property type="entry name" value="folC"/>
    <property type="match status" value="1"/>
</dbReference>
<comment type="catalytic activity">
    <reaction evidence="20 21">
        <text>(6S)-5,6,7,8-tetrahydrofolyl-(gamma-L-Glu)(n) + L-glutamate + ATP = (6S)-5,6,7,8-tetrahydrofolyl-(gamma-L-Glu)(n+1) + ADP + phosphate + H(+)</text>
        <dbReference type="Rhea" id="RHEA:10580"/>
        <dbReference type="Rhea" id="RHEA-COMP:14738"/>
        <dbReference type="Rhea" id="RHEA-COMP:14740"/>
        <dbReference type="ChEBI" id="CHEBI:15378"/>
        <dbReference type="ChEBI" id="CHEBI:29985"/>
        <dbReference type="ChEBI" id="CHEBI:30616"/>
        <dbReference type="ChEBI" id="CHEBI:43474"/>
        <dbReference type="ChEBI" id="CHEBI:141005"/>
        <dbReference type="ChEBI" id="CHEBI:456216"/>
        <dbReference type="EC" id="6.3.2.17"/>
    </reaction>
</comment>
<dbReference type="InterPro" id="IPR001645">
    <property type="entry name" value="Folylpolyglutamate_synth"/>
</dbReference>
<keyword evidence="14 22" id="KW-0067">ATP-binding</keyword>
<evidence type="ECO:0000256" key="20">
    <source>
        <dbReference type="ARBA" id="ARBA00047493"/>
    </source>
</evidence>
<name>A0A0J9XGN4_GEOCN</name>
<evidence type="ECO:0000256" key="1">
    <source>
        <dbReference type="ARBA" id="ARBA00004273"/>
    </source>
</evidence>
<dbReference type="GO" id="GO:0006730">
    <property type="term" value="P:one-carbon metabolic process"/>
    <property type="evidence" value="ECO:0007669"/>
    <property type="project" value="UniProtKB-KW"/>
</dbReference>
<evidence type="ECO:0000256" key="16">
    <source>
        <dbReference type="ARBA" id="ARBA00023128"/>
    </source>
</evidence>
<keyword evidence="10 21" id="KW-0436">Ligase</keyword>
<evidence type="ECO:0000256" key="22">
    <source>
        <dbReference type="PIRSR" id="PIRSR038895-1"/>
    </source>
</evidence>
<evidence type="ECO:0000256" key="11">
    <source>
        <dbReference type="ARBA" id="ARBA00022723"/>
    </source>
</evidence>
<evidence type="ECO:0000256" key="10">
    <source>
        <dbReference type="ARBA" id="ARBA00022598"/>
    </source>
</evidence>
<accession>A0A0J9XGN4</accession>
<evidence type="ECO:0000256" key="5">
    <source>
        <dbReference type="ARBA" id="ARBA00008276"/>
    </source>
</evidence>
<feature type="binding site" evidence="23">
    <location>
        <position position="101"/>
    </location>
    <ligand>
        <name>Mg(2+)</name>
        <dbReference type="ChEBI" id="CHEBI:18420"/>
        <label>1</label>
    </ligand>
</feature>
<dbReference type="SUPFAM" id="SSF53244">
    <property type="entry name" value="MurD-like peptide ligases, peptide-binding domain"/>
    <property type="match status" value="1"/>
</dbReference>
<dbReference type="PROSITE" id="PS01011">
    <property type="entry name" value="FOLYLPOLYGLU_SYNT_1"/>
    <property type="match status" value="1"/>
</dbReference>
<evidence type="ECO:0000256" key="15">
    <source>
        <dbReference type="ARBA" id="ARBA00022842"/>
    </source>
</evidence>
<evidence type="ECO:0000256" key="6">
    <source>
        <dbReference type="ARBA" id="ARBA00013025"/>
    </source>
</evidence>
<evidence type="ECO:0000256" key="9">
    <source>
        <dbReference type="ARBA" id="ARBA00022563"/>
    </source>
</evidence>
<dbReference type="PANTHER" id="PTHR11136:SF5">
    <property type="entry name" value="FOLYLPOLYGLUTAMATE SYNTHASE, MITOCHONDRIAL"/>
    <property type="match status" value="1"/>
</dbReference>
<sequence length="481" mass="53087">MSTSVGGERTYNDAVHALNNLQTNFAAIDAIRKAGVKANDLAIPQMVEWIRRAGYQPSDFDKLNIIHVTGTKGKGSTCAFVQSILKQYQPDIIGDIGLYTSPHLKSVRERIRINGEPISKDKFAKYFFEVFDALDNSKSDIEKFPDMTEGVKPNYFRYLTLLSFHVFLKEGIRTAIYEVGIGGEYDSTNVIQAPTATGVTSLGIDHTLILGNTIEEIAWNKGGIFKKSAKALTIPQPESALKVLREKAEAKHTKLEVLERHPQLAHITLGLPAKFQELNATLAISLAQEHLNKLGANIPTINPLPEKFVKGLETATWPGRCQTLLDGKVSWYLDGAHTQESIKEAGIWFSGKVSSTSKHKVLLFNQQTRDASALVTTLSNALGNVEFDHVIFCTNVTWSSGTYSAELTSLNTSKDDVDHLVVQKSLSEAWAKIDPRSERHVFSNIQDSVEFIRKLDGDSQVLVTGSLHLVGGFLAVYEGED</sequence>
<dbReference type="SUPFAM" id="SSF53623">
    <property type="entry name" value="MurD-like peptide ligases, catalytic domain"/>
    <property type="match status" value="1"/>
</dbReference>
<comment type="cofactor">
    <cofactor evidence="21">
        <name>a monovalent cation</name>
        <dbReference type="ChEBI" id="CHEBI:60242"/>
    </cofactor>
    <text evidence="21">A monovalent cation.</text>
</comment>
<comment type="similarity">
    <text evidence="5 21">Belongs to the folylpolyglutamate synthase family.</text>
</comment>
<dbReference type="EMBL" id="CCBN010000015">
    <property type="protein sequence ID" value="CDO56567.1"/>
    <property type="molecule type" value="Genomic_DNA"/>
</dbReference>
<comment type="pathway">
    <text evidence="4 21">Cofactor biosynthesis; tetrahydrofolylpolyglutamate biosynthesis.</text>
</comment>
<dbReference type="InterPro" id="IPR018109">
    <property type="entry name" value="Folylpolyglutamate_synth_CS"/>
</dbReference>
<dbReference type="GO" id="GO:0046872">
    <property type="term" value="F:metal ion binding"/>
    <property type="evidence" value="ECO:0007669"/>
    <property type="project" value="UniProtKB-KW"/>
</dbReference>
<keyword evidence="8" id="KW-0963">Cytoplasm</keyword>
<evidence type="ECO:0000256" key="19">
    <source>
        <dbReference type="ARBA" id="ARBA00030876"/>
    </source>
</evidence>
<evidence type="ECO:0000256" key="3">
    <source>
        <dbReference type="ARBA" id="ARBA00004496"/>
    </source>
</evidence>
<gene>
    <name evidence="24" type="ORF">BN980_GECA15s03123g</name>
</gene>
<evidence type="ECO:0000256" key="23">
    <source>
        <dbReference type="PIRSR" id="PIRSR038895-2"/>
    </source>
</evidence>
<evidence type="ECO:0000256" key="12">
    <source>
        <dbReference type="ARBA" id="ARBA00022741"/>
    </source>
</evidence>
<keyword evidence="13" id="KW-0999">Mitochondrion inner membrane</keyword>
<dbReference type="GO" id="GO:0005829">
    <property type="term" value="C:cytosol"/>
    <property type="evidence" value="ECO:0007669"/>
    <property type="project" value="TreeGrafter"/>
</dbReference>
<evidence type="ECO:0000256" key="2">
    <source>
        <dbReference type="ARBA" id="ARBA00004305"/>
    </source>
</evidence>
<comment type="caution">
    <text evidence="24">The sequence shown here is derived from an EMBL/GenBank/DDBJ whole genome shotgun (WGS) entry which is preliminary data.</text>
</comment>
<keyword evidence="11 23" id="KW-0479">Metal-binding</keyword>
<dbReference type="GO" id="GO:0005759">
    <property type="term" value="C:mitochondrial matrix"/>
    <property type="evidence" value="ECO:0007669"/>
    <property type="project" value="UniProtKB-SubCell"/>
</dbReference>
<evidence type="ECO:0000256" key="8">
    <source>
        <dbReference type="ARBA" id="ARBA00022490"/>
    </source>
</evidence>
<evidence type="ECO:0000313" key="25">
    <source>
        <dbReference type="Proteomes" id="UP000242525"/>
    </source>
</evidence>
<dbReference type="AlphaFoldDB" id="A0A0J9XGN4"/>
<reference evidence="24" key="1">
    <citation type="submission" date="2014-03" db="EMBL/GenBank/DDBJ databases">
        <authorList>
            <person name="Casaregola S."/>
        </authorList>
    </citation>
    <scope>NUCLEOTIDE SEQUENCE [LARGE SCALE GENOMIC DNA]</scope>
    <source>
        <strain evidence="24">CLIB 918</strain>
    </source>
</reference>
<evidence type="ECO:0000256" key="21">
    <source>
        <dbReference type="PIRNR" id="PIRNR038895"/>
    </source>
</evidence>
<dbReference type="UniPathway" id="UPA00850"/>
<comment type="function">
    <text evidence="21">Catalyzes conversion of folates to polyglutamate derivatives allowing concentration of folate compounds in the cell and the intracellular retention of these cofactors, which are important substrates for most of the folate-dependent enzymes that are involved in one-carbon transfer reactions involved in purine, pyrimidine and amino acid synthesis.</text>
</comment>
<feature type="binding site" evidence="23">
    <location>
        <position position="206"/>
    </location>
    <ligand>
        <name>Mg(2+)</name>
        <dbReference type="ChEBI" id="CHEBI:18420"/>
        <label>1</label>
    </ligand>
</feature>
<evidence type="ECO:0000256" key="18">
    <source>
        <dbReference type="ARBA" id="ARBA00030592"/>
    </source>
</evidence>
<keyword evidence="15 23" id="KW-0460">Magnesium</keyword>
<evidence type="ECO:0000256" key="7">
    <source>
        <dbReference type="ARBA" id="ARBA00018660"/>
    </source>
</evidence>
<keyword evidence="17" id="KW-0472">Membrane</keyword>
<keyword evidence="9 21" id="KW-0554">One-carbon metabolism</keyword>
<dbReference type="GO" id="GO:0005524">
    <property type="term" value="F:ATP binding"/>
    <property type="evidence" value="ECO:0007669"/>
    <property type="project" value="UniProtKB-KW"/>
</dbReference>
<dbReference type="InterPro" id="IPR023600">
    <property type="entry name" value="Folylpolyglutamate_synth_euk"/>
</dbReference>
<dbReference type="FunFam" id="3.40.1190.10:FF:000009">
    <property type="entry name" value="Folylpolyglutamate synthase"/>
    <property type="match status" value="1"/>
</dbReference>
<dbReference type="GO" id="GO:0005743">
    <property type="term" value="C:mitochondrial inner membrane"/>
    <property type="evidence" value="ECO:0007669"/>
    <property type="project" value="UniProtKB-SubCell"/>
</dbReference>
<dbReference type="OrthoDB" id="5212574at2759"/>
<dbReference type="PROSITE" id="PS01012">
    <property type="entry name" value="FOLYLPOLYGLU_SYNT_2"/>
    <property type="match status" value="1"/>
</dbReference>
<dbReference type="InterPro" id="IPR036615">
    <property type="entry name" value="Mur_ligase_C_dom_sf"/>
</dbReference>
<evidence type="ECO:0000256" key="4">
    <source>
        <dbReference type="ARBA" id="ARBA00005150"/>
    </source>
</evidence>
<dbReference type="InterPro" id="IPR036565">
    <property type="entry name" value="Mur-like_cat_sf"/>
</dbReference>
<evidence type="ECO:0000256" key="14">
    <source>
        <dbReference type="ARBA" id="ARBA00022840"/>
    </source>
</evidence>
<keyword evidence="16" id="KW-0496">Mitochondrion</keyword>
<comment type="subcellular location">
    <subcellularLocation>
        <location evidence="3">Cytoplasm</location>
    </subcellularLocation>
    <subcellularLocation>
        <location evidence="1">Mitochondrion inner membrane</location>
    </subcellularLocation>
    <subcellularLocation>
        <location evidence="2">Mitochondrion matrix</location>
    </subcellularLocation>
</comment>